<accession>A0ABT5DAI3</accession>
<protein>
    <submittedName>
        <fullName evidence="2">Nuclear transport factor 2 family protein</fullName>
    </submittedName>
</protein>
<sequence length="143" mass="16203">MSTADDKLAILEVMTSYFFALDALSDPVALMSHYAPDAVWECYNYGEKEPSLRFDSLEQLEMMVAMESANPNPQLLRHHPSGTLFRELTATTAVTRTKVLVTAQHLEDPAPRVRNTATCEGRWSKLEQGWKLSRWTIFRDPAA</sequence>
<gene>
    <name evidence="2" type="ORF">POL68_19460</name>
</gene>
<dbReference type="EMBL" id="JAQNDM010000002">
    <property type="protein sequence ID" value="MDC0710663.1"/>
    <property type="molecule type" value="Genomic_DNA"/>
</dbReference>
<organism evidence="2 3">
    <name type="scientific">Stigmatella ashevillensis</name>
    <dbReference type="NCBI Taxonomy" id="2995309"/>
    <lineage>
        <taxon>Bacteria</taxon>
        <taxon>Pseudomonadati</taxon>
        <taxon>Myxococcota</taxon>
        <taxon>Myxococcia</taxon>
        <taxon>Myxococcales</taxon>
        <taxon>Cystobacterineae</taxon>
        <taxon>Archangiaceae</taxon>
        <taxon>Stigmatella</taxon>
    </lineage>
</organism>
<dbReference type="InterPro" id="IPR037401">
    <property type="entry name" value="SnoaL-like"/>
</dbReference>
<evidence type="ECO:0000313" key="3">
    <source>
        <dbReference type="Proteomes" id="UP001221838"/>
    </source>
</evidence>
<dbReference type="SUPFAM" id="SSF54427">
    <property type="entry name" value="NTF2-like"/>
    <property type="match status" value="1"/>
</dbReference>
<evidence type="ECO:0000259" key="1">
    <source>
        <dbReference type="Pfam" id="PF13577"/>
    </source>
</evidence>
<dbReference type="Gene3D" id="3.10.450.50">
    <property type="match status" value="1"/>
</dbReference>
<dbReference type="RefSeq" id="WP_272140318.1">
    <property type="nucleotide sequence ID" value="NZ_JAQNDM010000002.1"/>
</dbReference>
<name>A0ABT5DAI3_9BACT</name>
<dbReference type="Proteomes" id="UP001221838">
    <property type="component" value="Unassembled WGS sequence"/>
</dbReference>
<reference evidence="2 3" key="1">
    <citation type="submission" date="2022-11" db="EMBL/GenBank/DDBJ databases">
        <title>Minimal conservation of predation-associated metabolite biosynthetic gene clusters underscores biosynthetic potential of Myxococcota including descriptions for ten novel species: Archangium lansinium sp. nov., Myxococcus landrumus sp. nov., Nannocystis bai.</title>
        <authorList>
            <person name="Ahearne A."/>
            <person name="Stevens C."/>
            <person name="Dowd S."/>
        </authorList>
    </citation>
    <scope>NUCLEOTIDE SEQUENCE [LARGE SCALE GENOMIC DNA]</scope>
    <source>
        <strain evidence="2 3">NCWAL01</strain>
    </source>
</reference>
<feature type="domain" description="SnoaL-like" evidence="1">
    <location>
        <begin position="3"/>
        <end position="136"/>
    </location>
</feature>
<evidence type="ECO:0000313" key="2">
    <source>
        <dbReference type="EMBL" id="MDC0710663.1"/>
    </source>
</evidence>
<proteinExistence type="predicted"/>
<dbReference type="InterPro" id="IPR032710">
    <property type="entry name" value="NTF2-like_dom_sf"/>
</dbReference>
<comment type="caution">
    <text evidence="2">The sequence shown here is derived from an EMBL/GenBank/DDBJ whole genome shotgun (WGS) entry which is preliminary data.</text>
</comment>
<dbReference type="Pfam" id="PF13577">
    <property type="entry name" value="SnoaL_4"/>
    <property type="match status" value="1"/>
</dbReference>
<keyword evidence="3" id="KW-1185">Reference proteome</keyword>